<keyword evidence="4" id="KW-1185">Reference proteome</keyword>
<organism evidence="3 4">
    <name type="scientific">Acetobacter garciniae</name>
    <dbReference type="NCBI Taxonomy" id="2817435"/>
    <lineage>
        <taxon>Bacteria</taxon>
        <taxon>Pseudomonadati</taxon>
        <taxon>Pseudomonadota</taxon>
        <taxon>Alphaproteobacteria</taxon>
        <taxon>Acetobacterales</taxon>
        <taxon>Acetobacteraceae</taxon>
        <taxon>Acetobacter</taxon>
    </lineage>
</organism>
<keyword evidence="1" id="KW-1133">Transmembrane helix</keyword>
<dbReference type="EMBL" id="JAFVMH010000001">
    <property type="protein sequence ID" value="MBO1323978.1"/>
    <property type="molecule type" value="Genomic_DNA"/>
</dbReference>
<name>A0A939KL74_9PROT</name>
<dbReference type="PANTHER" id="PTHR22916:SF3">
    <property type="entry name" value="UDP-GLCNAC:BETAGAL BETA-1,3-N-ACETYLGLUCOSAMINYLTRANSFERASE-LIKE PROTEIN 1"/>
    <property type="match status" value="1"/>
</dbReference>
<dbReference type="CDD" id="cd00761">
    <property type="entry name" value="Glyco_tranf_GTA_type"/>
    <property type="match status" value="1"/>
</dbReference>
<dbReference type="Gene3D" id="3.90.550.10">
    <property type="entry name" value="Spore Coat Polysaccharide Biosynthesis Protein SpsA, Chain A"/>
    <property type="match status" value="1"/>
</dbReference>
<keyword evidence="1" id="KW-0812">Transmembrane</keyword>
<feature type="domain" description="Glycosyltransferase 2-like" evidence="2">
    <location>
        <begin position="13"/>
        <end position="143"/>
    </location>
</feature>
<protein>
    <submittedName>
        <fullName evidence="3">Glycosyltransferase family 2 protein</fullName>
    </submittedName>
</protein>
<proteinExistence type="predicted"/>
<keyword evidence="1" id="KW-0472">Membrane</keyword>
<gene>
    <name evidence="3" type="ORF">J2D77_02255</name>
</gene>
<evidence type="ECO:0000256" key="1">
    <source>
        <dbReference type="SAM" id="Phobius"/>
    </source>
</evidence>
<dbReference type="Proteomes" id="UP000664073">
    <property type="component" value="Unassembled WGS sequence"/>
</dbReference>
<sequence length="313" mass="34912">MESGKSSIAKVAIIVRTKNRPLFLKRAIESIISQTFPDWHVYIINDGGEPANLKEIIGYYGKSFLDKVSLIDVPVSSGRGGALSFGIGLAREDYIAIHDDDDTWEPAFLEKTVSYLDHDTAEVFSGVTTSNHDIYEYVDNNRIVIKEKSSAAGKKSGTIVDFAVYLSGVGVILPITFLFRRGLIETTGNVNTTMNHYEDYDLFVRLMMCGEIGIIEDFLCSYHHREPTGMASDTSRHEKNFDYHLAYRNNVIREAINNKSGLKVMQASFIHGKTINDFHTNHLVAQINGLAQGVIAMSNALARIVAKLDKDRL</sequence>
<dbReference type="Pfam" id="PF00535">
    <property type="entry name" value="Glycos_transf_2"/>
    <property type="match status" value="1"/>
</dbReference>
<dbReference type="InterPro" id="IPR001173">
    <property type="entry name" value="Glyco_trans_2-like"/>
</dbReference>
<comment type="caution">
    <text evidence="3">The sequence shown here is derived from an EMBL/GenBank/DDBJ whole genome shotgun (WGS) entry which is preliminary data.</text>
</comment>
<dbReference type="PANTHER" id="PTHR22916">
    <property type="entry name" value="GLYCOSYLTRANSFERASE"/>
    <property type="match status" value="1"/>
</dbReference>
<feature type="transmembrane region" description="Helical" evidence="1">
    <location>
        <begin position="162"/>
        <end position="179"/>
    </location>
</feature>
<dbReference type="SUPFAM" id="SSF53448">
    <property type="entry name" value="Nucleotide-diphospho-sugar transferases"/>
    <property type="match status" value="1"/>
</dbReference>
<dbReference type="RefSeq" id="WP_207844646.1">
    <property type="nucleotide sequence ID" value="NZ_JAFVMH010000001.1"/>
</dbReference>
<evidence type="ECO:0000259" key="2">
    <source>
        <dbReference type="Pfam" id="PF00535"/>
    </source>
</evidence>
<evidence type="ECO:0000313" key="3">
    <source>
        <dbReference type="EMBL" id="MBO1323978.1"/>
    </source>
</evidence>
<dbReference type="InterPro" id="IPR029044">
    <property type="entry name" value="Nucleotide-diphossugar_trans"/>
</dbReference>
<accession>A0A939KL74</accession>
<evidence type="ECO:0000313" key="4">
    <source>
        <dbReference type="Proteomes" id="UP000664073"/>
    </source>
</evidence>
<dbReference type="GO" id="GO:0016758">
    <property type="term" value="F:hexosyltransferase activity"/>
    <property type="evidence" value="ECO:0007669"/>
    <property type="project" value="UniProtKB-ARBA"/>
</dbReference>
<reference evidence="3" key="1">
    <citation type="submission" date="2021-03" db="EMBL/GenBank/DDBJ databases">
        <title>The complete genome sequence of Acetobacter sp. TBRC 12339.</title>
        <authorList>
            <person name="Charoenyingcharoen P."/>
            <person name="Yukphan P."/>
        </authorList>
    </citation>
    <scope>NUCLEOTIDE SEQUENCE</scope>
    <source>
        <strain evidence="3">TBRC 12339</strain>
    </source>
</reference>
<dbReference type="AlphaFoldDB" id="A0A939KL74"/>